<sequence>MSDSDISICEGSSNLIYRGRRKMVADSNIEFNYVKGDCSKLFSDFNLSLGYE</sequence>
<evidence type="ECO:0000313" key="1">
    <source>
        <dbReference type="EMBL" id="GAC19656.1"/>
    </source>
</evidence>
<protein>
    <submittedName>
        <fullName evidence="1">Uncharacterized protein</fullName>
    </submittedName>
</protein>
<proteinExistence type="predicted"/>
<dbReference type="EMBL" id="BAEO01000035">
    <property type="protein sequence ID" value="GAC19656.1"/>
    <property type="molecule type" value="Genomic_DNA"/>
</dbReference>
<keyword evidence="2" id="KW-1185">Reference proteome</keyword>
<organism evidence="1 2">
    <name type="scientific">Paraglaciecola arctica BSs20135</name>
    <dbReference type="NCBI Taxonomy" id="493475"/>
    <lineage>
        <taxon>Bacteria</taxon>
        <taxon>Pseudomonadati</taxon>
        <taxon>Pseudomonadota</taxon>
        <taxon>Gammaproteobacteria</taxon>
        <taxon>Alteromonadales</taxon>
        <taxon>Alteromonadaceae</taxon>
        <taxon>Paraglaciecola</taxon>
    </lineage>
</organism>
<dbReference type="Proteomes" id="UP000006327">
    <property type="component" value="Unassembled WGS sequence"/>
</dbReference>
<name>K6Y6Q9_9ALTE</name>
<accession>K6Y6Q9</accession>
<gene>
    <name evidence="1" type="ORF">GARC_2690</name>
</gene>
<comment type="caution">
    <text evidence="1">The sequence shown here is derived from an EMBL/GenBank/DDBJ whole genome shotgun (WGS) entry which is preliminary data.</text>
</comment>
<reference evidence="1 2" key="1">
    <citation type="journal article" date="2017" name="Antonie Van Leeuwenhoek">
        <title>Rhizobium rhizosphaerae sp. nov., a novel species isolated from rice rhizosphere.</title>
        <authorList>
            <person name="Zhao J.J."/>
            <person name="Zhang J."/>
            <person name="Zhang R.J."/>
            <person name="Zhang C.W."/>
            <person name="Yin H.Q."/>
            <person name="Zhang X.X."/>
        </authorList>
    </citation>
    <scope>NUCLEOTIDE SEQUENCE [LARGE SCALE GENOMIC DNA]</scope>
    <source>
        <strain evidence="1 2">BSs20135</strain>
    </source>
</reference>
<dbReference type="AlphaFoldDB" id="K6Y6Q9"/>
<dbReference type="STRING" id="493475.GARC_2690"/>
<evidence type="ECO:0000313" key="2">
    <source>
        <dbReference type="Proteomes" id="UP000006327"/>
    </source>
</evidence>